<gene>
    <name evidence="1" type="ORF">ENP47_05595</name>
</gene>
<comment type="caution">
    <text evidence="1">The sequence shown here is derived from an EMBL/GenBank/DDBJ whole genome shotgun (WGS) entry which is preliminary data.</text>
</comment>
<dbReference type="Gene3D" id="3.50.30.50">
    <property type="entry name" value="Putative cyclase"/>
    <property type="match status" value="1"/>
</dbReference>
<evidence type="ECO:0000313" key="1">
    <source>
        <dbReference type="EMBL" id="HEF65055.1"/>
    </source>
</evidence>
<dbReference type="EMBL" id="DSJL01000010">
    <property type="protein sequence ID" value="HEF65055.1"/>
    <property type="molecule type" value="Genomic_DNA"/>
</dbReference>
<sequence>MVVDLARCRVLDLSQDWDIHTPGFALYEGPTVKWIKRVAFERAGGQWISSTLHVGTHLDAPLHFITGGEDIASIPLSKLVGWACIVDLTRYGIGDYDIYGPEHFEQWERDTGITIQPGDILVIHTGYHHYYPSDWATDPALRQPDETRYFIKHPGPTRAFAEWVLERKIAWLAVDCASADHPFNTVIRKIRADLIPELEAKHGKRIDELLPERDYQVMHFHLFPHGVIHIENAGGEIDKVLDRRIMVGCFPWRFKGGEAAFCRFVAFVPEDEL</sequence>
<dbReference type="InterPro" id="IPR037175">
    <property type="entry name" value="KFase_sf"/>
</dbReference>
<organism evidence="1">
    <name type="scientific">Thermomicrobium roseum</name>
    <dbReference type="NCBI Taxonomy" id="500"/>
    <lineage>
        <taxon>Bacteria</taxon>
        <taxon>Pseudomonadati</taxon>
        <taxon>Thermomicrobiota</taxon>
        <taxon>Thermomicrobia</taxon>
        <taxon>Thermomicrobiales</taxon>
        <taxon>Thermomicrobiaceae</taxon>
        <taxon>Thermomicrobium</taxon>
    </lineage>
</organism>
<dbReference type="Pfam" id="PF04199">
    <property type="entry name" value="Cyclase"/>
    <property type="match status" value="1"/>
</dbReference>
<dbReference type="GO" id="GO:0019441">
    <property type="term" value="P:L-tryptophan catabolic process to kynurenine"/>
    <property type="evidence" value="ECO:0007669"/>
    <property type="project" value="InterPro"/>
</dbReference>
<dbReference type="GO" id="GO:0004061">
    <property type="term" value="F:arylformamidase activity"/>
    <property type="evidence" value="ECO:0007669"/>
    <property type="project" value="InterPro"/>
</dbReference>
<dbReference type="SUPFAM" id="SSF102198">
    <property type="entry name" value="Putative cyclase"/>
    <property type="match status" value="1"/>
</dbReference>
<reference evidence="1" key="1">
    <citation type="journal article" date="2020" name="mSystems">
        <title>Genome- and Community-Level Interaction Insights into Carbon Utilization and Element Cycling Functions of Hydrothermarchaeota in Hydrothermal Sediment.</title>
        <authorList>
            <person name="Zhou Z."/>
            <person name="Liu Y."/>
            <person name="Xu W."/>
            <person name="Pan J."/>
            <person name="Luo Z.H."/>
            <person name="Li M."/>
        </authorList>
    </citation>
    <scope>NUCLEOTIDE SEQUENCE [LARGE SCALE GENOMIC DNA]</scope>
    <source>
        <strain evidence="1">SpSt-222</strain>
    </source>
</reference>
<dbReference type="PANTHER" id="PTHR31118:SF32">
    <property type="entry name" value="KYNURENINE FORMAMIDASE"/>
    <property type="match status" value="1"/>
</dbReference>
<dbReference type="InterPro" id="IPR007325">
    <property type="entry name" value="KFase/CYL"/>
</dbReference>
<name>A0A7C1K1Y8_THERO</name>
<dbReference type="AlphaFoldDB" id="A0A7C1K1Y8"/>
<proteinExistence type="predicted"/>
<accession>A0A7C1K1Y8</accession>
<dbReference type="PANTHER" id="PTHR31118">
    <property type="entry name" value="CYCLASE-LIKE PROTEIN 2"/>
    <property type="match status" value="1"/>
</dbReference>
<protein>
    <submittedName>
        <fullName evidence="1">Cyclase family protein</fullName>
    </submittedName>
</protein>